<evidence type="ECO:0000256" key="1">
    <source>
        <dbReference type="SAM" id="Coils"/>
    </source>
</evidence>
<dbReference type="EMBL" id="JBHUOF010000049">
    <property type="protein sequence ID" value="MFD2803117.1"/>
    <property type="molecule type" value="Genomic_DNA"/>
</dbReference>
<accession>A0ABW5WGY8</accession>
<evidence type="ECO:0000313" key="2">
    <source>
        <dbReference type="EMBL" id="MFD2803117.1"/>
    </source>
</evidence>
<feature type="coiled-coil region" evidence="1">
    <location>
        <begin position="117"/>
        <end position="144"/>
    </location>
</feature>
<dbReference type="Proteomes" id="UP001597478">
    <property type="component" value="Unassembled WGS sequence"/>
</dbReference>
<keyword evidence="3" id="KW-1185">Reference proteome</keyword>
<dbReference type="RefSeq" id="WP_377394958.1">
    <property type="nucleotide sequence ID" value="NZ_JBHSAN010000054.1"/>
</dbReference>
<proteinExistence type="predicted"/>
<comment type="caution">
    <text evidence="2">The sequence shown here is derived from an EMBL/GenBank/DDBJ whole genome shotgun (WGS) entry which is preliminary data.</text>
</comment>
<evidence type="ECO:0000313" key="3">
    <source>
        <dbReference type="Proteomes" id="UP001597478"/>
    </source>
</evidence>
<reference evidence="3" key="1">
    <citation type="journal article" date="2019" name="Int. J. Syst. Evol. Microbiol.">
        <title>The Global Catalogue of Microorganisms (GCM) 10K type strain sequencing project: providing services to taxonomists for standard genome sequencing and annotation.</title>
        <authorList>
            <consortium name="The Broad Institute Genomics Platform"/>
            <consortium name="The Broad Institute Genome Sequencing Center for Infectious Disease"/>
            <person name="Wu L."/>
            <person name="Ma J."/>
        </authorList>
    </citation>
    <scope>NUCLEOTIDE SEQUENCE [LARGE SCALE GENOMIC DNA]</scope>
    <source>
        <strain evidence="3">IBRC-M 10906</strain>
    </source>
</reference>
<evidence type="ECO:0008006" key="4">
    <source>
        <dbReference type="Google" id="ProtNLM"/>
    </source>
</evidence>
<gene>
    <name evidence="2" type="ORF">ACFS2C_27355</name>
</gene>
<name>A0ABW5WGY8_9PSEU</name>
<organism evidence="2 3">
    <name type="scientific">Prauserella oleivorans</name>
    <dbReference type="NCBI Taxonomy" id="1478153"/>
    <lineage>
        <taxon>Bacteria</taxon>
        <taxon>Bacillati</taxon>
        <taxon>Actinomycetota</taxon>
        <taxon>Actinomycetes</taxon>
        <taxon>Pseudonocardiales</taxon>
        <taxon>Pseudonocardiaceae</taxon>
        <taxon>Prauserella</taxon>
    </lineage>
</organism>
<protein>
    <recommendedName>
        <fullName evidence="4">PE domain-containing protein</fullName>
    </recommendedName>
</protein>
<keyword evidence="1" id="KW-0175">Coiled coil</keyword>
<sequence length="151" mass="15953">MKMAGDQIFDQPVSDSAGMAGGNWVNAGISAAAVAKTSTEAGKMLQVAKSGGFRVSERGAQPLIEALADARDRIDQMLGKSYTFSTAPPLGSSPYAVQVAEHVRKSGDGPQGAVTVLTQLQAVLEQSEEALRHAMRNYREAEDNATSHYKA</sequence>